<dbReference type="Proteomes" id="UP000308730">
    <property type="component" value="Unassembled WGS sequence"/>
</dbReference>
<gene>
    <name evidence="1" type="ORF">EUX98_g6842</name>
</gene>
<sequence length="499" mass="56209">MDVSLPPELRIAIATNIRGDTATLKALSTVSRSWQAPAQFVLFETLNIVVRPLADLHSVVRLFRTQWAHLTEYVHALGLCNPRLWHRYPWESKYAPPSMSVLDVLALVALFPNLRALVVYRCLVEDTPKTISESEVLAQEDLRVPMSVLTRKLSISETHISASALHRLLDHLSPVVEFSASKTFVKDFTRSPAGSDSDTFLPAAHTVEIGSGVGVIQFEFDDNQTFALPRSPLPLSKVDLLTASQKEVIKSLGMTCTLTDARDVDATCDYLEAKGRGLEALRMDFTRTRVDFHADERCASLPFLIVIALSLGCSFVSSAQRWRRVHSDGFGRMHPECARTVNLSTHCPALKSLTFALLVTKDHELPKHATRPTSDFFVQWRYALRLLASASAPTEVTLCLTFDSSAYARMDECQFGMVHWDQWDAVLRDLEGLERVVLVRRVNDIGLVQLPLEFECRSLRFDFFEPFESQEPLVRPWRDDVKAYFACALPSVQDRLVFV</sequence>
<evidence type="ECO:0000313" key="2">
    <source>
        <dbReference type="Proteomes" id="UP000308730"/>
    </source>
</evidence>
<name>A0A4S4MN04_9APHY</name>
<evidence type="ECO:0000313" key="1">
    <source>
        <dbReference type="EMBL" id="THH27344.1"/>
    </source>
</evidence>
<comment type="caution">
    <text evidence="1">The sequence shown here is derived from an EMBL/GenBank/DDBJ whole genome shotgun (WGS) entry which is preliminary data.</text>
</comment>
<dbReference type="OrthoDB" id="2729743at2759"/>
<keyword evidence="2" id="KW-1185">Reference proteome</keyword>
<protein>
    <submittedName>
        <fullName evidence="1">Uncharacterized protein</fullName>
    </submittedName>
</protein>
<dbReference type="AlphaFoldDB" id="A0A4S4MN04"/>
<organism evidence="1 2">
    <name type="scientific">Antrodiella citrinella</name>
    <dbReference type="NCBI Taxonomy" id="2447956"/>
    <lineage>
        <taxon>Eukaryota</taxon>
        <taxon>Fungi</taxon>
        <taxon>Dikarya</taxon>
        <taxon>Basidiomycota</taxon>
        <taxon>Agaricomycotina</taxon>
        <taxon>Agaricomycetes</taxon>
        <taxon>Polyporales</taxon>
        <taxon>Steccherinaceae</taxon>
        <taxon>Antrodiella</taxon>
    </lineage>
</organism>
<dbReference type="EMBL" id="SGPM01000259">
    <property type="protein sequence ID" value="THH27344.1"/>
    <property type="molecule type" value="Genomic_DNA"/>
</dbReference>
<accession>A0A4S4MN04</accession>
<proteinExistence type="predicted"/>
<reference evidence="1 2" key="1">
    <citation type="submission" date="2019-02" db="EMBL/GenBank/DDBJ databases">
        <title>Genome sequencing of the rare red list fungi Antrodiella citrinella (Flaviporus citrinellus).</title>
        <authorList>
            <person name="Buettner E."/>
            <person name="Kellner H."/>
        </authorList>
    </citation>
    <scope>NUCLEOTIDE SEQUENCE [LARGE SCALE GENOMIC DNA]</scope>
    <source>
        <strain evidence="1 2">DSM 108506</strain>
    </source>
</reference>